<dbReference type="AlphaFoldDB" id="A0AA38T7R0"/>
<dbReference type="EMBL" id="JARYMX010000003">
    <property type="protein sequence ID" value="KAJ9555899.1"/>
    <property type="molecule type" value="Genomic_DNA"/>
</dbReference>
<evidence type="ECO:0000313" key="2">
    <source>
        <dbReference type="Proteomes" id="UP001172457"/>
    </source>
</evidence>
<name>A0AA38T7R0_9ASTR</name>
<organism evidence="1 2">
    <name type="scientific">Centaurea solstitialis</name>
    <name type="common">yellow star-thistle</name>
    <dbReference type="NCBI Taxonomy" id="347529"/>
    <lineage>
        <taxon>Eukaryota</taxon>
        <taxon>Viridiplantae</taxon>
        <taxon>Streptophyta</taxon>
        <taxon>Embryophyta</taxon>
        <taxon>Tracheophyta</taxon>
        <taxon>Spermatophyta</taxon>
        <taxon>Magnoliopsida</taxon>
        <taxon>eudicotyledons</taxon>
        <taxon>Gunneridae</taxon>
        <taxon>Pentapetalae</taxon>
        <taxon>asterids</taxon>
        <taxon>campanulids</taxon>
        <taxon>Asterales</taxon>
        <taxon>Asteraceae</taxon>
        <taxon>Carduoideae</taxon>
        <taxon>Cardueae</taxon>
        <taxon>Centaureinae</taxon>
        <taxon>Centaurea</taxon>
    </lineage>
</organism>
<evidence type="ECO:0000313" key="1">
    <source>
        <dbReference type="EMBL" id="KAJ9555899.1"/>
    </source>
</evidence>
<dbReference type="InterPro" id="IPR032675">
    <property type="entry name" value="LRR_dom_sf"/>
</dbReference>
<reference evidence="1" key="1">
    <citation type="submission" date="2023-03" db="EMBL/GenBank/DDBJ databases">
        <title>Chromosome-scale reference genome and RAD-based genetic map of yellow starthistle (Centaurea solstitialis) reveal putative structural variation and QTLs associated with invader traits.</title>
        <authorList>
            <person name="Reatini B."/>
            <person name="Cang F.A."/>
            <person name="Jiang Q."/>
            <person name="Mckibben M.T.W."/>
            <person name="Barker M.S."/>
            <person name="Rieseberg L.H."/>
            <person name="Dlugosch K.M."/>
        </authorList>
    </citation>
    <scope>NUCLEOTIDE SEQUENCE</scope>
    <source>
        <strain evidence="1">CAN-66</strain>
        <tissue evidence="1">Leaf</tissue>
    </source>
</reference>
<dbReference type="Gene3D" id="3.80.10.10">
    <property type="entry name" value="Ribonuclease Inhibitor"/>
    <property type="match status" value="1"/>
</dbReference>
<proteinExistence type="predicted"/>
<dbReference type="InterPro" id="IPR001611">
    <property type="entry name" value="Leu-rich_rpt"/>
</dbReference>
<accession>A0AA38T7R0</accession>
<protein>
    <submittedName>
        <fullName evidence="1">Uncharacterized protein</fullName>
    </submittedName>
</protein>
<sequence length="474" mass="52694">MEFRQKTYYLPAKNPVTSLYSRSLPGCFPKESSSAAPTIQDSEAYRLLGLKLPEEHYCLHQELEEIRVRKVQSGSDRETDSRLTLTLSNPEKTPVRVGVRPRANCCSCPSSLNSVELGDVSGSATFDPGPRAAIGTAIPRIELRERNVIDGGGIGIGMEDGGEGGFELEDRKKVVVKVLYRGIGALGVTQSPPPPPPSSNHHSPFLLRILKPISSPEFLSNEDILMEFLLEKEKPTNNNNKGSSTEFYGFGLDLSSPVESVMGSIETESNEKDYLTELTPIKQCILDDFEFYEERQKRIQEKKAKQQQFQKQAWEEKATIVVEKKKDEVNVAENGEVAEKKIVANGVANEVLRGGRWGRIFLATGEKTSVGDGATFSISRKCHFQDLVVIVDYRKFRGYSASNPKSSSSKPKKQFISNLTSLQILDLSGNNLIGSIPSEIGSLERMIRTPKIIAFIDVFTFLVELSNLILNWKR</sequence>
<keyword evidence="2" id="KW-1185">Reference proteome</keyword>
<gene>
    <name evidence="1" type="ORF">OSB04_010513</name>
</gene>
<dbReference type="Pfam" id="PF00560">
    <property type="entry name" value="LRR_1"/>
    <property type="match status" value="1"/>
</dbReference>
<dbReference type="SUPFAM" id="SSF52058">
    <property type="entry name" value="L domain-like"/>
    <property type="match status" value="1"/>
</dbReference>
<dbReference type="Proteomes" id="UP001172457">
    <property type="component" value="Chromosome 3"/>
</dbReference>
<comment type="caution">
    <text evidence="1">The sequence shown here is derived from an EMBL/GenBank/DDBJ whole genome shotgun (WGS) entry which is preliminary data.</text>
</comment>
<dbReference type="PROSITE" id="PS51450">
    <property type="entry name" value="LRR"/>
    <property type="match status" value="1"/>
</dbReference>